<name>A0A345BLZ9_9CAUD</name>
<evidence type="ECO:0000259" key="2">
    <source>
        <dbReference type="Pfam" id="PF22495"/>
    </source>
</evidence>
<reference evidence="4" key="1">
    <citation type="submission" date="2018-06" db="EMBL/GenBank/DDBJ databases">
        <authorList>
            <person name="Sharma R."/>
            <person name="Hughes J."/>
            <person name="Breakwell D.P."/>
            <person name="Hope S."/>
            <person name="Grose J.H."/>
        </authorList>
    </citation>
    <scope>NUCLEOTIDE SEQUENCE [LARGE SCALE GENOMIC DNA]</scope>
</reference>
<dbReference type="Pfam" id="PF09339">
    <property type="entry name" value="HTH_IclR"/>
    <property type="match status" value="1"/>
</dbReference>
<dbReference type="InterPro" id="IPR005471">
    <property type="entry name" value="Tscrpt_reg_IclR_N"/>
</dbReference>
<dbReference type="Proteomes" id="UP000260529">
    <property type="component" value="Segment"/>
</dbReference>
<dbReference type="EMBL" id="MH426726">
    <property type="protein sequence ID" value="AXF51470.1"/>
    <property type="molecule type" value="Genomic_DNA"/>
</dbReference>
<dbReference type="GO" id="GO:0006355">
    <property type="term" value="P:regulation of DNA-templated transcription"/>
    <property type="evidence" value="ECO:0007669"/>
    <property type="project" value="InterPro"/>
</dbReference>
<proteinExistence type="predicted"/>
<keyword evidence="4" id="KW-1185">Reference proteome</keyword>
<evidence type="ECO:0000259" key="1">
    <source>
        <dbReference type="Pfam" id="PF09339"/>
    </source>
</evidence>
<dbReference type="InterPro" id="IPR055172">
    <property type="entry name" value="HTH_RsaL-like"/>
</dbReference>
<evidence type="ECO:0000313" key="3">
    <source>
        <dbReference type="EMBL" id="AXF51470.1"/>
    </source>
</evidence>
<dbReference type="Pfam" id="PF22495">
    <property type="entry name" value="HTH_92"/>
    <property type="match status" value="1"/>
</dbReference>
<dbReference type="Gene3D" id="1.10.10.10">
    <property type="entry name" value="Winged helix-like DNA-binding domain superfamily/Winged helix DNA-binding domain"/>
    <property type="match status" value="1"/>
</dbReference>
<organism evidence="3 4">
    <name type="scientific">Erwinia phage Pavtok</name>
    <dbReference type="NCBI Taxonomy" id="2267655"/>
    <lineage>
        <taxon>Viruses</taxon>
        <taxon>Duplodnaviria</taxon>
        <taxon>Heunggongvirae</taxon>
        <taxon>Uroviricota</taxon>
        <taxon>Caudoviricetes</taxon>
        <taxon>Pavtokvirus</taxon>
        <taxon>Pavtokvirus pavtok</taxon>
    </lineage>
</organism>
<gene>
    <name evidence="3" type="ORF">PAVTOK_42</name>
</gene>
<sequence>MEHKKPIEINGDDIRALRLSRNERLEDFWGAVGYSTSRGSAYETGSPLPEHVRRLVYLHYVVGIPTNLQSADFRDLAHAIENGSARKVQEARTLLEQQQALLARSLNVLKEVPAVQVTEDDQLLADLRGWIAEGENGTTLAKVARKFGIPKPVARRLCNQLAEEGLLEKPDRGSEHYAGV</sequence>
<evidence type="ECO:0000313" key="4">
    <source>
        <dbReference type="Proteomes" id="UP000260529"/>
    </source>
</evidence>
<accession>A0A345BLZ9</accession>
<dbReference type="GO" id="GO:0003677">
    <property type="term" value="F:DNA binding"/>
    <property type="evidence" value="ECO:0007669"/>
    <property type="project" value="InterPro"/>
</dbReference>
<protein>
    <submittedName>
        <fullName evidence="3">Uncharacterized protein</fullName>
    </submittedName>
</protein>
<dbReference type="InterPro" id="IPR036388">
    <property type="entry name" value="WH-like_DNA-bd_sf"/>
</dbReference>
<feature type="domain" description="RsaL-like HTH" evidence="2">
    <location>
        <begin position="15"/>
        <end position="59"/>
    </location>
</feature>
<feature type="domain" description="HTH iclR-type" evidence="1">
    <location>
        <begin position="131"/>
        <end position="169"/>
    </location>
</feature>